<keyword evidence="5 13" id="KW-0349">Heme</keyword>
<feature type="binding site" description="axial binding residue" evidence="13">
    <location>
        <position position="501"/>
    </location>
    <ligand>
        <name>heme</name>
        <dbReference type="ChEBI" id="CHEBI:30413"/>
    </ligand>
    <ligandPart>
        <name>Fe</name>
        <dbReference type="ChEBI" id="CHEBI:18248"/>
    </ligandPart>
</feature>
<dbReference type="AlphaFoldDB" id="A0A1Q3DVV4"/>
<keyword evidence="9" id="KW-0560">Oxidoreductase</keyword>
<evidence type="ECO:0000256" key="1">
    <source>
        <dbReference type="ARBA" id="ARBA00001971"/>
    </source>
</evidence>
<dbReference type="Pfam" id="PF00067">
    <property type="entry name" value="p450"/>
    <property type="match status" value="1"/>
</dbReference>
<dbReference type="GO" id="GO:0016020">
    <property type="term" value="C:membrane"/>
    <property type="evidence" value="ECO:0007669"/>
    <property type="project" value="UniProtKB-SubCell"/>
</dbReference>
<comment type="similarity">
    <text evidence="4">Belongs to the cytochrome P450 family.</text>
</comment>
<evidence type="ECO:0000256" key="9">
    <source>
        <dbReference type="ARBA" id="ARBA00023002"/>
    </source>
</evidence>
<evidence type="ECO:0000256" key="12">
    <source>
        <dbReference type="ARBA" id="ARBA00023136"/>
    </source>
</evidence>
<comment type="pathway">
    <text evidence="3">Secondary metabolite biosynthesis; terpenoid biosynthesis.</text>
</comment>
<comment type="caution">
    <text evidence="15">The sequence shown here is derived from an EMBL/GenBank/DDBJ whole genome shotgun (WGS) entry which is preliminary data.</text>
</comment>
<reference evidence="15 16" key="2">
    <citation type="submission" date="2017-02" db="EMBL/GenBank/DDBJ databases">
        <title>A genome survey and senescence transcriptome analysis in Lentinula edodes.</title>
        <authorList>
            <person name="Sakamoto Y."/>
            <person name="Nakade K."/>
            <person name="Sato S."/>
            <person name="Yoshida Y."/>
            <person name="Miyazaki K."/>
            <person name="Natsume S."/>
            <person name="Konno N."/>
        </authorList>
    </citation>
    <scope>NUCLEOTIDE SEQUENCE [LARGE SCALE GENOMIC DNA]</scope>
    <source>
        <strain evidence="15 16">NBRC 111202</strain>
    </source>
</reference>
<keyword evidence="6 14" id="KW-0812">Transmembrane</keyword>
<comment type="subcellular location">
    <subcellularLocation>
        <location evidence="2">Membrane</location>
    </subcellularLocation>
</comment>
<evidence type="ECO:0000313" key="16">
    <source>
        <dbReference type="Proteomes" id="UP000188533"/>
    </source>
</evidence>
<dbReference type="PRINTS" id="PR00385">
    <property type="entry name" value="P450"/>
</dbReference>
<evidence type="ECO:0000256" key="7">
    <source>
        <dbReference type="ARBA" id="ARBA00022723"/>
    </source>
</evidence>
<evidence type="ECO:0000256" key="6">
    <source>
        <dbReference type="ARBA" id="ARBA00022692"/>
    </source>
</evidence>
<dbReference type="InterPro" id="IPR036396">
    <property type="entry name" value="Cyt_P450_sf"/>
</dbReference>
<dbReference type="STRING" id="5353.A0A1Q3DVV4"/>
<keyword evidence="11" id="KW-0503">Monooxygenase</keyword>
<dbReference type="EMBL" id="BDGU01000007">
    <property type="protein sequence ID" value="GAV99090.1"/>
    <property type="molecule type" value="Genomic_DNA"/>
</dbReference>
<comment type="cofactor">
    <cofactor evidence="1 13">
        <name>heme</name>
        <dbReference type="ChEBI" id="CHEBI:30413"/>
    </cofactor>
</comment>
<evidence type="ECO:0000256" key="3">
    <source>
        <dbReference type="ARBA" id="ARBA00004721"/>
    </source>
</evidence>
<feature type="transmembrane region" description="Helical" evidence="14">
    <location>
        <begin position="12"/>
        <end position="34"/>
    </location>
</feature>
<accession>A0A1Q3DVV4</accession>
<keyword evidence="10 13" id="KW-0408">Iron</keyword>
<name>A0A1Q3DVV4_LENED</name>
<evidence type="ECO:0000256" key="13">
    <source>
        <dbReference type="PIRSR" id="PIRSR602403-1"/>
    </source>
</evidence>
<reference evidence="15 16" key="1">
    <citation type="submission" date="2016-08" db="EMBL/GenBank/DDBJ databases">
        <authorList>
            <consortium name="Lentinula edodes genome sequencing consortium"/>
            <person name="Sakamoto Y."/>
            <person name="Nakade K."/>
            <person name="Sato S."/>
            <person name="Yoshida Y."/>
            <person name="Miyazaki K."/>
            <person name="Natsume S."/>
            <person name="Konno N."/>
        </authorList>
    </citation>
    <scope>NUCLEOTIDE SEQUENCE [LARGE SCALE GENOMIC DNA]</scope>
    <source>
        <strain evidence="15 16">NBRC 111202</strain>
    </source>
</reference>
<evidence type="ECO:0000256" key="8">
    <source>
        <dbReference type="ARBA" id="ARBA00022989"/>
    </source>
</evidence>
<evidence type="ECO:0000313" key="15">
    <source>
        <dbReference type="EMBL" id="GAV99090.1"/>
    </source>
</evidence>
<dbReference type="GO" id="GO:0020037">
    <property type="term" value="F:heme binding"/>
    <property type="evidence" value="ECO:0007669"/>
    <property type="project" value="InterPro"/>
</dbReference>
<sequence>MFPTDSVSLASIPTSFLVGIGLIIITIAAIYQLVLYPFYLSPLRALPGPALGPNLLIGRFGDILNGEAGIPQREWVKNHGKAIRVVGPIGIQRVIFSGAESLQRILVTNWISNPRPGFMRDTLGLVAGYGLLTVTGDRHKQMRKAMNPAFSISNLTAQTDMYYDAIDNLLSILNTRVEKAQGGQGSVEIMYEWMSKVTLDIICLTGLGYEADSLRNPHNELAQAYEELISLQTGRNLAQLIVILSIPGMSAFLGSRFAWRRRKLLAKIPLLSRAAILVDAMHRIKAVSASILREKMKEAEHLGNNEDTAAKKDIMSLLVQARMADLKSHKSVGGGMGPAPYTMSDTEMMDQVLTFLGAGHETTASGLAWTLWLLAQDPVSQQRLRDEITPFLEASSDGLRKVRLGYRELKDLVWLDCVIQESLRLYPPVPMTFRQAATTDHVDGVVIPKGTLYYIPIRVVNTLKDIWGEDAEEFNPLRWLPENNFRQVPSTLTFLAGPHACIGKTMAIIEMKAVIAALIANFEFSPSYQGQKAIPTAAVTMKPKDGMPLLVNKVVK</sequence>
<dbReference type="Gene3D" id="1.10.630.10">
    <property type="entry name" value="Cytochrome P450"/>
    <property type="match status" value="1"/>
</dbReference>
<proteinExistence type="inferred from homology"/>
<evidence type="ECO:0000256" key="11">
    <source>
        <dbReference type="ARBA" id="ARBA00023033"/>
    </source>
</evidence>
<dbReference type="GO" id="GO:0016705">
    <property type="term" value="F:oxidoreductase activity, acting on paired donors, with incorporation or reduction of molecular oxygen"/>
    <property type="evidence" value="ECO:0007669"/>
    <property type="project" value="InterPro"/>
</dbReference>
<evidence type="ECO:0000256" key="4">
    <source>
        <dbReference type="ARBA" id="ARBA00010617"/>
    </source>
</evidence>
<keyword evidence="7 13" id="KW-0479">Metal-binding</keyword>
<dbReference type="GO" id="GO:0004497">
    <property type="term" value="F:monooxygenase activity"/>
    <property type="evidence" value="ECO:0007669"/>
    <property type="project" value="UniProtKB-KW"/>
</dbReference>
<evidence type="ECO:0000256" key="5">
    <source>
        <dbReference type="ARBA" id="ARBA00022617"/>
    </source>
</evidence>
<dbReference type="InterPro" id="IPR002403">
    <property type="entry name" value="Cyt_P450_E_grp-IV"/>
</dbReference>
<dbReference type="PANTHER" id="PTHR24305">
    <property type="entry name" value="CYTOCHROME P450"/>
    <property type="match status" value="1"/>
</dbReference>
<dbReference type="GO" id="GO:0005506">
    <property type="term" value="F:iron ion binding"/>
    <property type="evidence" value="ECO:0007669"/>
    <property type="project" value="InterPro"/>
</dbReference>
<organism evidence="15 16">
    <name type="scientific">Lentinula edodes</name>
    <name type="common">Shiitake mushroom</name>
    <name type="synonym">Lentinus edodes</name>
    <dbReference type="NCBI Taxonomy" id="5353"/>
    <lineage>
        <taxon>Eukaryota</taxon>
        <taxon>Fungi</taxon>
        <taxon>Dikarya</taxon>
        <taxon>Basidiomycota</taxon>
        <taxon>Agaricomycotina</taxon>
        <taxon>Agaricomycetes</taxon>
        <taxon>Agaricomycetidae</taxon>
        <taxon>Agaricales</taxon>
        <taxon>Marasmiineae</taxon>
        <taxon>Omphalotaceae</taxon>
        <taxon>Lentinula</taxon>
    </lineage>
</organism>
<dbReference type="Proteomes" id="UP000188533">
    <property type="component" value="Unassembled WGS sequence"/>
</dbReference>
<evidence type="ECO:0000256" key="14">
    <source>
        <dbReference type="SAM" id="Phobius"/>
    </source>
</evidence>
<dbReference type="InterPro" id="IPR050121">
    <property type="entry name" value="Cytochrome_P450_monoxygenase"/>
</dbReference>
<keyword evidence="16" id="KW-1185">Reference proteome</keyword>
<protein>
    <submittedName>
        <fullName evidence="15">Cytochrome p450</fullName>
    </submittedName>
</protein>
<gene>
    <name evidence="15" type="ORF">LENED_000523</name>
</gene>
<dbReference type="PRINTS" id="PR00465">
    <property type="entry name" value="EP450IV"/>
</dbReference>
<evidence type="ECO:0000256" key="2">
    <source>
        <dbReference type="ARBA" id="ARBA00004370"/>
    </source>
</evidence>
<evidence type="ECO:0000256" key="10">
    <source>
        <dbReference type="ARBA" id="ARBA00023004"/>
    </source>
</evidence>
<dbReference type="SUPFAM" id="SSF48264">
    <property type="entry name" value="Cytochrome P450"/>
    <property type="match status" value="1"/>
</dbReference>
<dbReference type="PANTHER" id="PTHR24305:SF166">
    <property type="entry name" value="CYTOCHROME P450 12A4, MITOCHONDRIAL-RELATED"/>
    <property type="match status" value="1"/>
</dbReference>
<keyword evidence="8 14" id="KW-1133">Transmembrane helix</keyword>
<keyword evidence="12 14" id="KW-0472">Membrane</keyword>
<dbReference type="InterPro" id="IPR001128">
    <property type="entry name" value="Cyt_P450"/>
</dbReference>